<dbReference type="SMART" id="SM00849">
    <property type="entry name" value="Lactamase_B"/>
    <property type="match status" value="1"/>
</dbReference>
<evidence type="ECO:0000256" key="2">
    <source>
        <dbReference type="PROSITE-ProRule" id="PRU00591"/>
    </source>
</evidence>
<dbReference type="InterPro" id="IPR001279">
    <property type="entry name" value="Metallo-B-lactamas"/>
</dbReference>
<dbReference type="Gene3D" id="2.10.270.10">
    <property type="entry name" value="Cholin Binding"/>
    <property type="match status" value="2"/>
</dbReference>
<dbReference type="Proteomes" id="UP000070355">
    <property type="component" value="Unassembled WGS sequence"/>
</dbReference>
<dbReference type="PATRIC" id="fig|1379.3.peg.133"/>
<feature type="repeat" description="Cell wall-binding" evidence="2">
    <location>
        <begin position="363"/>
        <end position="382"/>
    </location>
</feature>
<dbReference type="Pfam" id="PF01473">
    <property type="entry name" value="Choline_bind_1"/>
    <property type="match status" value="1"/>
</dbReference>
<keyword evidence="4" id="KW-0732">Signal</keyword>
<sequence length="491" mass="56995">MKTLKTLIIIILVSMTFLPTVHANSDDKLHIITVAEWSDAMILESNGHYAMIDTGEDFSYPDGSNPRYPDREGITKDKDKITQDRLFAHIKQLGIKKFDFIIITHAHSDHVGSAHDVLKTIPTEKLYIKKYSDDRISDKTRLWDNLYGYERALEAAKETNTTVIQDITEKDSHLMLGDIKIDLLNYENEYESDGSLKKVYDDNLNSILAIVNINNTKTFLGGDLENTERHLEEKFGPLIGQVDVMKFNHHVETTKSNTKEFVDKLNPKKIIKTGIRPVEEKYAEYLKQKSISIINAGQLDRAAISLEFNNGEVKDISNDYPHYGFYNENNTLKFKNWKNEAPKDGWTQHNDNWYYFFNSGSVGVGWKQLDNNWYYFNNDGSLRTGIVEDNSNLYYIDKNNGMLTNSWKEIDSNTNYYFKKDGRAAKNEWENFYHFEADGTLSKNKWIGLLHTNKDGRLSLSDYRNYPLSIVLLAIIIYISYKIKNKKHREY</sequence>
<evidence type="ECO:0000256" key="4">
    <source>
        <dbReference type="SAM" id="SignalP"/>
    </source>
</evidence>
<dbReference type="Pfam" id="PF00753">
    <property type="entry name" value="Lactamase_B"/>
    <property type="match status" value="1"/>
</dbReference>
<gene>
    <name evidence="6" type="ORF">HMPREF3186_00136</name>
</gene>
<dbReference type="PROSITE" id="PS51170">
    <property type="entry name" value="CW"/>
    <property type="match status" value="2"/>
</dbReference>
<reference evidence="7" key="1">
    <citation type="submission" date="2016-01" db="EMBL/GenBank/DDBJ databases">
        <authorList>
            <person name="Mitreva M."/>
            <person name="Pepin K.H."/>
            <person name="Mihindukulasuriya K.A."/>
            <person name="Fulton R."/>
            <person name="Fronick C."/>
            <person name="O'Laughlin M."/>
            <person name="Miner T."/>
            <person name="Herter B."/>
            <person name="Rosa B.A."/>
            <person name="Cordes M."/>
            <person name="Tomlinson C."/>
            <person name="Wollam A."/>
            <person name="Palsikar V.B."/>
            <person name="Mardis E.R."/>
            <person name="Wilson R.K."/>
        </authorList>
    </citation>
    <scope>NUCLEOTIDE SEQUENCE [LARGE SCALE GENOMIC DNA]</scope>
    <source>
        <strain evidence="7">DNF01167</strain>
    </source>
</reference>
<comment type="caution">
    <text evidence="6">The sequence shown here is derived from an EMBL/GenBank/DDBJ whole genome shotgun (WGS) entry which is preliminary data.</text>
</comment>
<keyword evidence="3" id="KW-0812">Transmembrane</keyword>
<dbReference type="AlphaFoldDB" id="A0A134A789"/>
<dbReference type="PANTHER" id="PTHR30619">
    <property type="entry name" value="DNA INTERNALIZATION/COMPETENCE PROTEIN COMEC/REC2"/>
    <property type="match status" value="1"/>
</dbReference>
<feature type="domain" description="Metallo-beta-lactamase" evidence="5">
    <location>
        <begin position="37"/>
        <end position="275"/>
    </location>
</feature>
<keyword evidence="1" id="KW-0677">Repeat</keyword>
<feature type="chain" id="PRO_5007461456" evidence="4">
    <location>
        <begin position="24"/>
        <end position="491"/>
    </location>
</feature>
<keyword evidence="3" id="KW-0472">Membrane</keyword>
<dbReference type="OrthoDB" id="9761531at2"/>
<evidence type="ECO:0000313" key="7">
    <source>
        <dbReference type="Proteomes" id="UP000070355"/>
    </source>
</evidence>
<evidence type="ECO:0000313" key="6">
    <source>
        <dbReference type="EMBL" id="KXB63585.1"/>
    </source>
</evidence>
<dbReference type="RefSeq" id="WP_060913454.1">
    <property type="nucleotide sequence ID" value="NZ_KQ959922.1"/>
</dbReference>
<evidence type="ECO:0000256" key="3">
    <source>
        <dbReference type="SAM" id="Phobius"/>
    </source>
</evidence>
<name>A0A134A789_9BACL</name>
<feature type="repeat" description="Cell wall-binding" evidence="2">
    <location>
        <begin position="343"/>
        <end position="362"/>
    </location>
</feature>
<dbReference type="SUPFAM" id="SSF56281">
    <property type="entry name" value="Metallo-hydrolase/oxidoreductase"/>
    <property type="match status" value="1"/>
</dbReference>
<dbReference type="PANTHER" id="PTHR30619:SF7">
    <property type="entry name" value="BETA-LACTAMASE DOMAIN PROTEIN"/>
    <property type="match status" value="1"/>
</dbReference>
<dbReference type="STRING" id="1379.HMPREF3186_00136"/>
<keyword evidence="3" id="KW-1133">Transmembrane helix</keyword>
<feature type="transmembrane region" description="Helical" evidence="3">
    <location>
        <begin position="463"/>
        <end position="481"/>
    </location>
</feature>
<proteinExistence type="predicted"/>
<evidence type="ECO:0000259" key="5">
    <source>
        <dbReference type="SMART" id="SM00849"/>
    </source>
</evidence>
<dbReference type="Gene3D" id="3.60.15.10">
    <property type="entry name" value="Ribonuclease Z/Hydroxyacylglutathione hydrolase-like"/>
    <property type="match status" value="1"/>
</dbReference>
<evidence type="ECO:0000256" key="1">
    <source>
        <dbReference type="ARBA" id="ARBA00022737"/>
    </source>
</evidence>
<dbReference type="InterPro" id="IPR018337">
    <property type="entry name" value="Cell_wall/Cho-bd_repeat"/>
</dbReference>
<dbReference type="Pfam" id="PF19127">
    <property type="entry name" value="Choline_bind_3"/>
    <property type="match status" value="1"/>
</dbReference>
<dbReference type="SUPFAM" id="SSF69360">
    <property type="entry name" value="Cell wall binding repeat"/>
    <property type="match status" value="1"/>
</dbReference>
<dbReference type="EMBL" id="LSDC01000011">
    <property type="protein sequence ID" value="KXB63585.1"/>
    <property type="molecule type" value="Genomic_DNA"/>
</dbReference>
<dbReference type="InterPro" id="IPR036866">
    <property type="entry name" value="RibonucZ/Hydroxyglut_hydro"/>
</dbReference>
<organism evidence="6 7">
    <name type="scientific">Gemella haemolysans</name>
    <dbReference type="NCBI Taxonomy" id="1379"/>
    <lineage>
        <taxon>Bacteria</taxon>
        <taxon>Bacillati</taxon>
        <taxon>Bacillota</taxon>
        <taxon>Bacilli</taxon>
        <taxon>Bacillales</taxon>
        <taxon>Gemellaceae</taxon>
        <taxon>Gemella</taxon>
    </lineage>
</organism>
<accession>A0A134A789</accession>
<dbReference type="InterPro" id="IPR052159">
    <property type="entry name" value="Competence_DNA_uptake"/>
</dbReference>
<protein>
    <submittedName>
        <fullName evidence="6">Metallo-beta-lactamase domain protein</fullName>
    </submittedName>
</protein>
<feature type="signal peptide" evidence="4">
    <location>
        <begin position="1"/>
        <end position="23"/>
    </location>
</feature>